<reference evidence="1 2" key="1">
    <citation type="submission" date="2016-10" db="EMBL/GenBank/DDBJ databases">
        <authorList>
            <person name="Varghese N."/>
            <person name="Submissions S."/>
        </authorList>
    </citation>
    <scope>NUCLEOTIDE SEQUENCE [LARGE SCALE GENOMIC DNA]</scope>
    <source>
        <strain evidence="1 2">FF3</strain>
    </source>
</reference>
<protein>
    <recommendedName>
        <fullName evidence="3">Flagellar FliJ protein</fullName>
    </recommendedName>
</protein>
<dbReference type="Gene3D" id="1.10.287.1700">
    <property type="match status" value="1"/>
</dbReference>
<evidence type="ECO:0008006" key="3">
    <source>
        <dbReference type="Google" id="ProtNLM"/>
    </source>
</evidence>
<dbReference type="EMBL" id="FNYY01000014">
    <property type="protein sequence ID" value="SEJ93881.1"/>
    <property type="molecule type" value="Genomic_DNA"/>
</dbReference>
<evidence type="ECO:0000313" key="2">
    <source>
        <dbReference type="Proteomes" id="UP000182932"/>
    </source>
</evidence>
<dbReference type="Proteomes" id="UP000182932">
    <property type="component" value="Unassembled WGS sequence"/>
</dbReference>
<organism evidence="1 2">
    <name type="scientific">Marinovum algicola</name>
    <dbReference type="NCBI Taxonomy" id="42444"/>
    <lineage>
        <taxon>Bacteria</taxon>
        <taxon>Pseudomonadati</taxon>
        <taxon>Pseudomonadota</taxon>
        <taxon>Alphaproteobacteria</taxon>
        <taxon>Rhodobacterales</taxon>
        <taxon>Roseobacteraceae</taxon>
        <taxon>Marinovum</taxon>
    </lineage>
</organism>
<dbReference type="RefSeq" id="WP_074837726.1">
    <property type="nucleotide sequence ID" value="NZ_CATLTK010000022.1"/>
</dbReference>
<dbReference type="InterPro" id="IPR053716">
    <property type="entry name" value="Flag_assembly_chemotaxis_eff"/>
</dbReference>
<sequence length="140" mass="15997">MAPDRLRPLAIMERVKELETREHAAAVGVLRARYDRLETEREALLARLSSESHIDGLEGAPYLGRFIGSIRAELERNAREAAKLAPDLAQAEEKLRAALSEQKTFEILRLSRMQQQRKDRTRRAAAAQDLNTLQRWIRPG</sequence>
<comment type="caution">
    <text evidence="1">The sequence shown here is derived from an EMBL/GenBank/DDBJ whole genome shotgun (WGS) entry which is preliminary data.</text>
</comment>
<proteinExistence type="predicted"/>
<dbReference type="GeneID" id="80819782"/>
<keyword evidence="2" id="KW-1185">Reference proteome</keyword>
<accession>A0A975WCT2</accession>
<gene>
    <name evidence="1" type="ORF">SAMN04487940_114119</name>
</gene>
<name>A0A975WCT2_9RHOB</name>
<dbReference type="AlphaFoldDB" id="A0A975WCT2"/>
<evidence type="ECO:0000313" key="1">
    <source>
        <dbReference type="EMBL" id="SEJ93881.1"/>
    </source>
</evidence>